<evidence type="ECO:0000313" key="2">
    <source>
        <dbReference type="Proteomes" id="UP000199501"/>
    </source>
</evidence>
<reference evidence="2" key="1">
    <citation type="submission" date="2016-10" db="EMBL/GenBank/DDBJ databases">
        <authorList>
            <person name="Varghese N."/>
            <person name="Submissions S."/>
        </authorList>
    </citation>
    <scope>NUCLEOTIDE SEQUENCE [LARGE SCALE GENOMIC DNA]</scope>
    <source>
        <strain evidence="2">IBRC-M 10403</strain>
    </source>
</reference>
<dbReference type="AlphaFoldDB" id="A0A1G6Y9V1"/>
<dbReference type="EMBL" id="FMZZ01000020">
    <property type="protein sequence ID" value="SDD86507.1"/>
    <property type="molecule type" value="Genomic_DNA"/>
</dbReference>
<name>A0A1G6Y9V1_9PSEU</name>
<dbReference type="STRING" id="1271860.SAMN05216174_12078"/>
<evidence type="ECO:0000313" key="1">
    <source>
        <dbReference type="EMBL" id="SDD86507.1"/>
    </source>
</evidence>
<sequence length="83" mass="9197">MSVRHLDMAGIGRALVSPVSRHAVSKWRERYPAGSAHPFPEPDVVIGDEPGVPGWLPDRVPEIETWRAGLPGRIGRPRKDQPE</sequence>
<gene>
    <name evidence="1" type="ORF">SAMN05216174_12078</name>
</gene>
<keyword evidence="2" id="KW-1185">Reference proteome</keyword>
<dbReference type="Proteomes" id="UP000199501">
    <property type="component" value="Unassembled WGS sequence"/>
</dbReference>
<proteinExistence type="predicted"/>
<protein>
    <submittedName>
        <fullName evidence="1">Uncharacterized protein</fullName>
    </submittedName>
</protein>
<dbReference type="RefSeq" id="WP_228771992.1">
    <property type="nucleotide sequence ID" value="NZ_FMZZ01000020.1"/>
</dbReference>
<organism evidence="1 2">
    <name type="scientific">Actinokineospora iranica</name>
    <dbReference type="NCBI Taxonomy" id="1271860"/>
    <lineage>
        <taxon>Bacteria</taxon>
        <taxon>Bacillati</taxon>
        <taxon>Actinomycetota</taxon>
        <taxon>Actinomycetes</taxon>
        <taxon>Pseudonocardiales</taxon>
        <taxon>Pseudonocardiaceae</taxon>
        <taxon>Actinokineospora</taxon>
    </lineage>
</organism>
<accession>A0A1G6Y9V1</accession>